<comment type="caution">
    <text evidence="5">The sequence shown here is derived from an EMBL/GenBank/DDBJ whole genome shotgun (WGS) entry which is preliminary data.</text>
</comment>
<dbReference type="InterPro" id="IPR010982">
    <property type="entry name" value="Lambda_DNA-bd_dom_sf"/>
</dbReference>
<accession>A0ABP4WZH8</accession>
<dbReference type="Proteomes" id="UP001501475">
    <property type="component" value="Unassembled WGS sequence"/>
</dbReference>
<evidence type="ECO:0000256" key="3">
    <source>
        <dbReference type="ARBA" id="ARBA00023163"/>
    </source>
</evidence>
<dbReference type="Gene3D" id="1.10.260.40">
    <property type="entry name" value="lambda repressor-like DNA-binding domains"/>
    <property type="match status" value="1"/>
</dbReference>
<feature type="domain" description="HTH lacI-type" evidence="4">
    <location>
        <begin position="1"/>
        <end position="43"/>
    </location>
</feature>
<dbReference type="SMART" id="SM00354">
    <property type="entry name" value="HTH_LACI"/>
    <property type="match status" value="1"/>
</dbReference>
<evidence type="ECO:0000313" key="6">
    <source>
        <dbReference type="Proteomes" id="UP001501475"/>
    </source>
</evidence>
<gene>
    <name evidence="5" type="ORF">GCM10009810_23990</name>
</gene>
<keyword evidence="2" id="KW-0238">DNA-binding</keyword>
<dbReference type="SUPFAM" id="SSF47413">
    <property type="entry name" value="lambda repressor-like DNA-binding domains"/>
    <property type="match status" value="1"/>
</dbReference>
<evidence type="ECO:0000313" key="5">
    <source>
        <dbReference type="EMBL" id="GAA1764093.1"/>
    </source>
</evidence>
<dbReference type="SUPFAM" id="SSF53822">
    <property type="entry name" value="Periplasmic binding protein-like I"/>
    <property type="match status" value="1"/>
</dbReference>
<dbReference type="PANTHER" id="PTHR30146">
    <property type="entry name" value="LACI-RELATED TRANSCRIPTIONAL REPRESSOR"/>
    <property type="match status" value="1"/>
</dbReference>
<dbReference type="EMBL" id="BAAAPN010000054">
    <property type="protein sequence ID" value="GAA1764093.1"/>
    <property type="molecule type" value="Genomic_DNA"/>
</dbReference>
<dbReference type="Gene3D" id="3.40.50.2300">
    <property type="match status" value="2"/>
</dbReference>
<protein>
    <submittedName>
        <fullName evidence="5">Substrate-binding domain-containing protein</fullName>
    </submittedName>
</protein>
<dbReference type="InterPro" id="IPR028082">
    <property type="entry name" value="Peripla_BP_I"/>
</dbReference>
<name>A0ABP4WZH8_9MICO</name>
<reference evidence="6" key="1">
    <citation type="journal article" date="2019" name="Int. J. Syst. Evol. Microbiol.">
        <title>The Global Catalogue of Microorganisms (GCM) 10K type strain sequencing project: providing services to taxonomists for standard genome sequencing and annotation.</title>
        <authorList>
            <consortium name="The Broad Institute Genomics Platform"/>
            <consortium name="The Broad Institute Genome Sequencing Center for Infectious Disease"/>
            <person name="Wu L."/>
            <person name="Ma J."/>
        </authorList>
    </citation>
    <scope>NUCLEOTIDE SEQUENCE [LARGE SCALE GENOMIC DNA]</scope>
    <source>
        <strain evidence="6">JCM 15591</strain>
    </source>
</reference>
<dbReference type="Pfam" id="PF13377">
    <property type="entry name" value="Peripla_BP_3"/>
    <property type="match status" value="1"/>
</dbReference>
<dbReference type="CDD" id="cd06279">
    <property type="entry name" value="PBP1_LacI-like"/>
    <property type="match status" value="1"/>
</dbReference>
<keyword evidence="6" id="KW-1185">Reference proteome</keyword>
<sequence>MSTASLVFSGRGPVSDATAARVRAAAQELAYAGPNPLASSLRQGRTGTVGVVVEGRLGDAFGDPFALTVLDGLARELDAIPAALLLLPREPGDDSRLLAQLGAAAVDAVVFALCGPRDDPAVDLLAGRGIPMIAAGAPVDPRVPQLLVAERAASAEVARLLVGLGHTRIGHITLPLAPRVPTGPVAPAQVALASYPDGAARALGVLDVAPDARVVQTTIADVASGEQAARLLLGVPAHERPTAIIAQSDVLAAGVLRVAADLGLRVPEDLSVTGFDGLDLPWVDVRLTTVVQDGQARGRALGAMVAAALSGASVRTTHFPTHLRLGETTGPPPTR</sequence>
<keyword evidence="3" id="KW-0804">Transcription</keyword>
<dbReference type="PROSITE" id="PS50932">
    <property type="entry name" value="HTH_LACI_2"/>
    <property type="match status" value="1"/>
</dbReference>
<dbReference type="InterPro" id="IPR046335">
    <property type="entry name" value="LacI/GalR-like_sensor"/>
</dbReference>
<organism evidence="5 6">
    <name type="scientific">Nostocoides vanveenii</name>
    <dbReference type="NCBI Taxonomy" id="330835"/>
    <lineage>
        <taxon>Bacteria</taxon>
        <taxon>Bacillati</taxon>
        <taxon>Actinomycetota</taxon>
        <taxon>Actinomycetes</taxon>
        <taxon>Micrococcales</taxon>
        <taxon>Intrasporangiaceae</taxon>
        <taxon>Nostocoides</taxon>
    </lineage>
</organism>
<dbReference type="PANTHER" id="PTHR30146:SF138">
    <property type="entry name" value="TRANSCRIPTIONAL REGULATORY PROTEIN"/>
    <property type="match status" value="1"/>
</dbReference>
<evidence type="ECO:0000256" key="1">
    <source>
        <dbReference type="ARBA" id="ARBA00023015"/>
    </source>
</evidence>
<evidence type="ECO:0000259" key="4">
    <source>
        <dbReference type="PROSITE" id="PS50932"/>
    </source>
</evidence>
<evidence type="ECO:0000256" key="2">
    <source>
        <dbReference type="ARBA" id="ARBA00023125"/>
    </source>
</evidence>
<proteinExistence type="predicted"/>
<dbReference type="InterPro" id="IPR000843">
    <property type="entry name" value="HTH_LacI"/>
</dbReference>
<keyword evidence="1" id="KW-0805">Transcription regulation</keyword>